<dbReference type="EMBL" id="OB795949">
    <property type="protein sequence ID" value="CAD7432885.1"/>
    <property type="molecule type" value="Genomic_DNA"/>
</dbReference>
<feature type="region of interest" description="Disordered" evidence="1">
    <location>
        <begin position="305"/>
        <end position="327"/>
    </location>
</feature>
<proteinExistence type="predicted"/>
<feature type="compositionally biased region" description="Basic and acidic residues" evidence="1">
    <location>
        <begin position="309"/>
        <end position="326"/>
    </location>
</feature>
<name>A0A7R9EHR2_9NEOP</name>
<accession>A0A7R9EHR2</accession>
<reference evidence="2" key="1">
    <citation type="submission" date="2020-11" db="EMBL/GenBank/DDBJ databases">
        <authorList>
            <person name="Tran Van P."/>
        </authorList>
    </citation>
    <scope>NUCLEOTIDE SEQUENCE</scope>
</reference>
<gene>
    <name evidence="2" type="ORF">TMSB3V08_LOCUS9578</name>
</gene>
<evidence type="ECO:0000313" key="2">
    <source>
        <dbReference type="EMBL" id="CAD7432885.1"/>
    </source>
</evidence>
<dbReference type="AlphaFoldDB" id="A0A7R9EHR2"/>
<organism evidence="2">
    <name type="scientific">Timema monikensis</name>
    <dbReference type="NCBI Taxonomy" id="170555"/>
    <lineage>
        <taxon>Eukaryota</taxon>
        <taxon>Metazoa</taxon>
        <taxon>Ecdysozoa</taxon>
        <taxon>Arthropoda</taxon>
        <taxon>Hexapoda</taxon>
        <taxon>Insecta</taxon>
        <taxon>Pterygota</taxon>
        <taxon>Neoptera</taxon>
        <taxon>Polyneoptera</taxon>
        <taxon>Phasmatodea</taxon>
        <taxon>Timematodea</taxon>
        <taxon>Timematoidea</taxon>
        <taxon>Timematidae</taxon>
        <taxon>Timema</taxon>
    </lineage>
</organism>
<evidence type="ECO:0000256" key="1">
    <source>
        <dbReference type="SAM" id="MobiDB-lite"/>
    </source>
</evidence>
<protein>
    <submittedName>
        <fullName evidence="2">Uncharacterized protein</fullName>
    </submittedName>
</protein>
<sequence>MPRIEPGTLGQVSRHLSSALRYHGQSILCLSMMKSGVSVVDLCALIGRCGVSAIWGFTSRVFLPADSSSSLAFETRCDFSGCEEIESEQTEEEEFISTIEPQLAESKNNVHGQVAGENGDLLKMLAGYIAYREEIESEQTEEEEFISTIEPQLAESKNNVHGQVAGENGDLLKMLAGYIAYRVRKKKLVTTYEYGHPTSHYPTKQIDWLATISRGGLMEPTSVWAQVIFNMEEDFNTFHGGGLNKDCDVMKTLVNILNISIDEFAISCYVRTKQHPQYTQPGSNADIPAIINLVYRKSNALDQADDTEDRFGDGGEVTDSHGHGPEKLSVIIPRPVVRAGPRKVQEHSPLPSK</sequence>